<feature type="transmembrane region" description="Helical" evidence="1">
    <location>
        <begin position="153"/>
        <end position="172"/>
    </location>
</feature>
<dbReference type="RefSeq" id="WP_097879276.1">
    <property type="nucleotide sequence ID" value="NZ_NUAP01000018.1"/>
</dbReference>
<feature type="transmembrane region" description="Helical" evidence="1">
    <location>
        <begin position="55"/>
        <end position="77"/>
    </location>
</feature>
<evidence type="ECO:0000256" key="1">
    <source>
        <dbReference type="SAM" id="Phobius"/>
    </source>
</evidence>
<dbReference type="Proteomes" id="UP000220078">
    <property type="component" value="Unassembled WGS sequence"/>
</dbReference>
<dbReference type="EMBL" id="NUAP01000018">
    <property type="protein sequence ID" value="PEN90178.1"/>
    <property type="molecule type" value="Genomic_DNA"/>
</dbReference>
<dbReference type="AlphaFoldDB" id="A0AB36T8L2"/>
<keyword evidence="1" id="KW-0812">Transmembrane</keyword>
<accession>A0AB36T8L2</accession>
<protein>
    <submittedName>
        <fullName evidence="2">Uncharacterized protein</fullName>
    </submittedName>
</protein>
<comment type="caution">
    <text evidence="2">The sequence shown here is derived from an EMBL/GenBank/DDBJ whole genome shotgun (WGS) entry which is preliminary data.</text>
</comment>
<keyword evidence="1" id="KW-0472">Membrane</keyword>
<reference evidence="2 3" key="1">
    <citation type="submission" date="2017-09" db="EMBL/GenBank/DDBJ databases">
        <title>Large-scale bioinformatics analysis of Bacillus genomes uncovers conserved roles of natural products in bacterial physiology.</title>
        <authorList>
            <consortium name="Agbiome Team Llc"/>
            <person name="Bleich R.M."/>
            <person name="Kirk G.J."/>
            <person name="Santa Maria K.C."/>
            <person name="Allen S.E."/>
            <person name="Farag S."/>
            <person name="Shank E.A."/>
            <person name="Bowers A."/>
        </authorList>
    </citation>
    <scope>NUCLEOTIDE SEQUENCE [LARGE SCALE GENOMIC DNA]</scope>
    <source>
        <strain evidence="2 3">AFS027629</strain>
    </source>
</reference>
<evidence type="ECO:0000313" key="2">
    <source>
        <dbReference type="EMBL" id="PEN90178.1"/>
    </source>
</evidence>
<organism evidence="2 3">
    <name type="scientific">Bacillus toyonensis</name>
    <dbReference type="NCBI Taxonomy" id="155322"/>
    <lineage>
        <taxon>Bacteria</taxon>
        <taxon>Bacillati</taxon>
        <taxon>Bacillota</taxon>
        <taxon>Bacilli</taxon>
        <taxon>Bacillales</taxon>
        <taxon>Bacillaceae</taxon>
        <taxon>Bacillus</taxon>
        <taxon>Bacillus cereus group</taxon>
    </lineage>
</organism>
<evidence type="ECO:0000313" key="3">
    <source>
        <dbReference type="Proteomes" id="UP000220078"/>
    </source>
</evidence>
<feature type="transmembrane region" description="Helical" evidence="1">
    <location>
        <begin position="13"/>
        <end position="35"/>
    </location>
</feature>
<proteinExistence type="predicted"/>
<keyword evidence="1" id="KW-1133">Transmembrane helix</keyword>
<feature type="transmembrane region" description="Helical" evidence="1">
    <location>
        <begin position="121"/>
        <end position="141"/>
    </location>
</feature>
<feature type="transmembrane region" description="Helical" evidence="1">
    <location>
        <begin position="89"/>
        <end position="109"/>
    </location>
</feature>
<gene>
    <name evidence="2" type="ORF">CN551_07565</name>
</gene>
<sequence>MFSGLSIDTIGKFSAIIIAFIGALVYGGNQFINIVTTKPLDRQLKDKFTQARLKLWFYAIGIIFGVIVYLLYAIIFYQSLYDYHNHSFFLWNAGIWFILFVYFSVIVTWKKKLESIKKTKLHFRLLIFNVLTSSVFFFSVSCEYLENKEYLNFLWNGIPLACLLSCLYFLMLHKLTIVTTPQVQYHIQLIQEDDFKKIKNLEYEYSMDEKRLVFVAKEKSGKQIRYVCDFSSKIYMKCIEQI</sequence>
<name>A0AB36T8L2_9BACI</name>